<evidence type="ECO:0008006" key="3">
    <source>
        <dbReference type="Google" id="ProtNLM"/>
    </source>
</evidence>
<evidence type="ECO:0000313" key="1">
    <source>
        <dbReference type="EMBL" id="MEY8042748.1"/>
    </source>
</evidence>
<name>A0ABV4CNS5_9PSEU</name>
<protein>
    <recommendedName>
        <fullName evidence="3">Flp pilus-assembly TadE/G-like</fullName>
    </recommendedName>
</protein>
<dbReference type="Proteomes" id="UP001564626">
    <property type="component" value="Unassembled WGS sequence"/>
</dbReference>
<dbReference type="RefSeq" id="WP_369775536.1">
    <property type="nucleotide sequence ID" value="NZ_JBGEHV010000064.1"/>
</dbReference>
<reference evidence="1 2" key="1">
    <citation type="submission" date="2024-08" db="EMBL/GenBank/DDBJ databases">
        <title>Genome mining of Saccharopolyspora cebuensis PGLac3 from Nigerian medicinal plant.</title>
        <authorList>
            <person name="Ezeobiora C.E."/>
            <person name="Igbokwe N.H."/>
            <person name="Amin D.H."/>
            <person name="Mendie U.E."/>
        </authorList>
    </citation>
    <scope>NUCLEOTIDE SEQUENCE [LARGE SCALE GENOMIC DNA]</scope>
    <source>
        <strain evidence="1 2">PGLac3</strain>
    </source>
</reference>
<evidence type="ECO:0000313" key="2">
    <source>
        <dbReference type="Proteomes" id="UP001564626"/>
    </source>
</evidence>
<accession>A0ABV4CNS5</accession>
<organism evidence="1 2">
    <name type="scientific">Saccharopolyspora cebuensis</name>
    <dbReference type="NCBI Taxonomy" id="418759"/>
    <lineage>
        <taxon>Bacteria</taxon>
        <taxon>Bacillati</taxon>
        <taxon>Actinomycetota</taxon>
        <taxon>Actinomycetes</taxon>
        <taxon>Pseudonocardiales</taxon>
        <taxon>Pseudonocardiaceae</taxon>
        <taxon>Saccharopolyspora</taxon>
    </lineage>
</organism>
<keyword evidence="2" id="KW-1185">Reference proteome</keyword>
<dbReference type="EMBL" id="JBGEHV010000064">
    <property type="protein sequence ID" value="MEY8042748.1"/>
    <property type="molecule type" value="Genomic_DNA"/>
</dbReference>
<proteinExistence type="predicted"/>
<sequence length="125" mass="12762">MSVLVAVLLPCLLLLLALVVDGAAHLRALARADAIAAEAARAALTALNTRTPHLTLDPTTARRAAHAALAATGHRGEITLDGRTVRITVAHTEPAALGLFGPTFHVTGRAEAQLGVGTTEPGLTP</sequence>
<comment type="caution">
    <text evidence="1">The sequence shown here is derived from an EMBL/GenBank/DDBJ whole genome shotgun (WGS) entry which is preliminary data.</text>
</comment>
<gene>
    <name evidence="1" type="ORF">AB8O55_25360</name>
</gene>